<feature type="transmembrane region" description="Helical" evidence="3">
    <location>
        <begin position="151"/>
        <end position="172"/>
    </location>
</feature>
<feature type="transmembrane region" description="Helical" evidence="3">
    <location>
        <begin position="417"/>
        <end position="439"/>
    </location>
</feature>
<feature type="transmembrane region" description="Helical" evidence="3">
    <location>
        <begin position="184"/>
        <end position="207"/>
    </location>
</feature>
<evidence type="ECO:0000256" key="1">
    <source>
        <dbReference type="ARBA" id="ARBA00008335"/>
    </source>
</evidence>
<dbReference type="AlphaFoldDB" id="A0AA36J733"/>
<evidence type="ECO:0000313" key="4">
    <source>
        <dbReference type="EMBL" id="CAJ1399825.1"/>
    </source>
</evidence>
<dbReference type="Pfam" id="PF13347">
    <property type="entry name" value="MFS_2"/>
    <property type="match status" value="2"/>
</dbReference>
<dbReference type="InterPro" id="IPR036259">
    <property type="entry name" value="MFS_trans_sf"/>
</dbReference>
<feature type="transmembrane region" description="Helical" evidence="3">
    <location>
        <begin position="362"/>
        <end position="382"/>
    </location>
</feature>
<dbReference type="EMBL" id="CAUJNA010003350">
    <property type="protein sequence ID" value="CAJ1399825.1"/>
    <property type="molecule type" value="Genomic_DNA"/>
</dbReference>
<dbReference type="SUPFAM" id="SSF103473">
    <property type="entry name" value="MFS general substrate transporter"/>
    <property type="match status" value="1"/>
</dbReference>
<keyword evidence="5" id="KW-1185">Reference proteome</keyword>
<dbReference type="InterPro" id="IPR039672">
    <property type="entry name" value="MFS_2"/>
</dbReference>
<dbReference type="GO" id="GO:0015293">
    <property type="term" value="F:symporter activity"/>
    <property type="evidence" value="ECO:0007669"/>
    <property type="project" value="InterPro"/>
</dbReference>
<reference evidence="4" key="1">
    <citation type="submission" date="2023-08" db="EMBL/GenBank/DDBJ databases">
        <authorList>
            <person name="Chen Y."/>
            <person name="Shah S."/>
            <person name="Dougan E. K."/>
            <person name="Thang M."/>
            <person name="Chan C."/>
        </authorList>
    </citation>
    <scope>NUCLEOTIDE SEQUENCE</scope>
</reference>
<feature type="transmembrane region" description="Helical" evidence="3">
    <location>
        <begin position="640"/>
        <end position="662"/>
    </location>
</feature>
<dbReference type="GO" id="GO:0005886">
    <property type="term" value="C:plasma membrane"/>
    <property type="evidence" value="ECO:0007669"/>
    <property type="project" value="TreeGrafter"/>
</dbReference>
<feature type="transmembrane region" description="Helical" evidence="3">
    <location>
        <begin position="313"/>
        <end position="333"/>
    </location>
</feature>
<organism evidence="4 5">
    <name type="scientific">Effrenium voratum</name>
    <dbReference type="NCBI Taxonomy" id="2562239"/>
    <lineage>
        <taxon>Eukaryota</taxon>
        <taxon>Sar</taxon>
        <taxon>Alveolata</taxon>
        <taxon>Dinophyceae</taxon>
        <taxon>Suessiales</taxon>
        <taxon>Symbiodiniaceae</taxon>
        <taxon>Effrenium</taxon>
    </lineage>
</organism>
<feature type="region of interest" description="Disordered" evidence="2">
    <location>
        <begin position="726"/>
        <end position="745"/>
    </location>
</feature>
<evidence type="ECO:0000313" key="5">
    <source>
        <dbReference type="Proteomes" id="UP001178507"/>
    </source>
</evidence>
<keyword evidence="3" id="KW-1133">Transmembrane helix</keyword>
<dbReference type="GO" id="GO:0008643">
    <property type="term" value="P:carbohydrate transport"/>
    <property type="evidence" value="ECO:0007669"/>
    <property type="project" value="InterPro"/>
</dbReference>
<comment type="caution">
    <text evidence="4">The sequence shown here is derived from an EMBL/GenBank/DDBJ whole genome shotgun (WGS) entry which is preliminary data.</text>
</comment>
<sequence>MDHHGSALSGAHSEAGEELLRLLKDRSEALFPNEKEKDGKEFQVGPLQRLCYGALDFAKTPVQLLISVHLLTFYQQAGAALGAVAFFTSTARCFDVLSDPLMAQISDGFSSRFGRRRPFILLGCVLYALCLVALCSPPTSLSSDSTGAWFGLFYILFFLTDTITSIPHNALGQEITSDTDQRRLVFMVAKIFQALGMIAAAALPVLLGNFMGACELPAECSAKGAPAEVEAYCVALERECDGLQSRHAILATGLIFGSVAVFAGISCVLVIRERRSEGAPGALLEEDSKPSKLDEILPGFLAMLQNRPFRAMVIPWVLDQTIVAMLSSLLPFYVQYVISPEEVCQDSDPPIPISSVRCSSRMLLGIGLVCMLLAAIGSMPLWQKAAMGFGDYRTWLAFNFLNAITTILFILGRSSTLAIVLTICFAILNGAPIGASFLTDNILGLVIDYDELRTGVRNEATFTMFASFIPKVVSVPASAFPLTLLAVMGFKDPVDGQLQPQSSTVQWGVRLMFSVVPTLLALSSFALKGFYFPFKDLARADAEIKAGLALRRLGEPYRDPLDATYRRPSSVGDGGFRRAGSLLQHFPGPEALEQLKDEGIGMLLRRCIWQLSLLMALALVCGVCTGVTMALGFLNDNKLSWLPSILVLLTGIGVLASLVAGLRLRAALALQKLGLTSESLEAFCEQRRAMQQGDLAPDAVERIAVWTAEAQSLAVHQRSVVSASGVRSARSANSRTSRNSSGSER</sequence>
<feature type="transmembrane region" description="Helical" evidence="3">
    <location>
        <begin position="248"/>
        <end position="271"/>
    </location>
</feature>
<gene>
    <name evidence="4" type="ORF">EVOR1521_LOCUS23295</name>
</gene>
<feature type="transmembrane region" description="Helical" evidence="3">
    <location>
        <begin position="119"/>
        <end position="139"/>
    </location>
</feature>
<feature type="transmembrane region" description="Helical" evidence="3">
    <location>
        <begin position="611"/>
        <end position="634"/>
    </location>
</feature>
<feature type="transmembrane region" description="Helical" evidence="3">
    <location>
        <begin position="507"/>
        <end position="527"/>
    </location>
</feature>
<keyword evidence="3" id="KW-0812">Transmembrane</keyword>
<feature type="transmembrane region" description="Helical" evidence="3">
    <location>
        <begin position="394"/>
        <end position="411"/>
    </location>
</feature>
<comment type="similarity">
    <text evidence="1">Belongs to the major facilitator superfamily.</text>
</comment>
<protein>
    <submittedName>
        <fullName evidence="4">Uncharacterized protein</fullName>
    </submittedName>
</protein>
<dbReference type="Gene3D" id="1.20.1250.20">
    <property type="entry name" value="MFS general substrate transporter like domains"/>
    <property type="match status" value="1"/>
</dbReference>
<dbReference type="PANTHER" id="PTHR11328">
    <property type="entry name" value="MAJOR FACILITATOR SUPERFAMILY DOMAIN-CONTAINING PROTEIN"/>
    <property type="match status" value="1"/>
</dbReference>
<dbReference type="Proteomes" id="UP001178507">
    <property type="component" value="Unassembled WGS sequence"/>
</dbReference>
<evidence type="ECO:0000256" key="2">
    <source>
        <dbReference type="SAM" id="MobiDB-lite"/>
    </source>
</evidence>
<proteinExistence type="inferred from homology"/>
<name>A0AA36J733_9DINO</name>
<keyword evidence="3" id="KW-0472">Membrane</keyword>
<feature type="transmembrane region" description="Helical" evidence="3">
    <location>
        <begin position="460"/>
        <end position="487"/>
    </location>
</feature>
<dbReference type="PANTHER" id="PTHR11328:SF24">
    <property type="entry name" value="MAJOR FACILITATOR SUPERFAMILY (MFS) PROFILE DOMAIN-CONTAINING PROTEIN"/>
    <property type="match status" value="1"/>
</dbReference>
<evidence type="ECO:0000256" key="3">
    <source>
        <dbReference type="SAM" id="Phobius"/>
    </source>
</evidence>
<accession>A0AA36J733</accession>